<dbReference type="InterPro" id="IPR036866">
    <property type="entry name" value="RibonucZ/Hydroxyglut_hydro"/>
</dbReference>
<name>A1ZK22_MICM2</name>
<dbReference type="InterPro" id="IPR001279">
    <property type="entry name" value="Metallo-B-lactamas"/>
</dbReference>
<reference evidence="2 3" key="1">
    <citation type="submission" date="2007-01" db="EMBL/GenBank/DDBJ databases">
        <authorList>
            <person name="Haygood M."/>
            <person name="Podell S."/>
            <person name="Anderson C."/>
            <person name="Hopkinson B."/>
            <person name="Roe K."/>
            <person name="Barbeau K."/>
            <person name="Gaasterland T."/>
            <person name="Ferriera S."/>
            <person name="Johnson J."/>
            <person name="Kravitz S."/>
            <person name="Beeson K."/>
            <person name="Sutton G."/>
            <person name="Rogers Y.-H."/>
            <person name="Friedman R."/>
            <person name="Frazier M."/>
            <person name="Venter J.C."/>
        </authorList>
    </citation>
    <scope>NUCLEOTIDE SEQUENCE [LARGE SCALE GENOMIC DNA]</scope>
    <source>
        <strain evidence="2 3">ATCC 23134</strain>
    </source>
</reference>
<dbReference type="OrthoDB" id="418728at2"/>
<gene>
    <name evidence="2" type="ORF">M23134_01535</name>
</gene>
<organism evidence="2 3">
    <name type="scientific">Microscilla marina ATCC 23134</name>
    <dbReference type="NCBI Taxonomy" id="313606"/>
    <lineage>
        <taxon>Bacteria</taxon>
        <taxon>Pseudomonadati</taxon>
        <taxon>Bacteroidota</taxon>
        <taxon>Cytophagia</taxon>
        <taxon>Cytophagales</taxon>
        <taxon>Microscillaceae</taxon>
        <taxon>Microscilla</taxon>
    </lineage>
</organism>
<dbReference type="RefSeq" id="WP_002696560.1">
    <property type="nucleotide sequence ID" value="NZ_AAWS01000011.1"/>
</dbReference>
<keyword evidence="3" id="KW-1185">Reference proteome</keyword>
<comment type="caution">
    <text evidence="2">The sequence shown here is derived from an EMBL/GenBank/DDBJ whole genome shotgun (WGS) entry which is preliminary data.</text>
</comment>
<dbReference type="NCBIfam" id="NF041809">
    <property type="entry name" value="Avs1a"/>
    <property type="match status" value="1"/>
</dbReference>
<accession>A1ZK22</accession>
<dbReference type="PANTHER" id="PTHR30619">
    <property type="entry name" value="DNA INTERNALIZATION/COMPETENCE PROTEIN COMEC/REC2"/>
    <property type="match status" value="1"/>
</dbReference>
<dbReference type="SUPFAM" id="SSF56281">
    <property type="entry name" value="Metallo-hydrolase/oxidoreductase"/>
    <property type="match status" value="1"/>
</dbReference>
<proteinExistence type="predicted"/>
<protein>
    <submittedName>
        <fullName evidence="2">Metallo-beta-lactamase superfamily, putative</fullName>
    </submittedName>
</protein>
<sequence>MTSKPSINLNVYPALGGDSMLLQIHYTNILIDGGYVNTYQSFIKDELKALAKEGKTLSHVVVTHIDQDHISGIVKLLEENNKHEIIPITNIWHNSYRHLQPTIAPENINHHFEDKALEAIKGGSYLKEVTKGEKNVSAKQGSSLAGFIADGNYFWNAEFDQKAISTDNKKVIQLTDEIKLILLSPDNGKLERLQKTWKNELRKNGYLKDLPDNVFFDDAFEFMTAKQKPKPVLRQKNVSSSSIPDVEALIKSKFKEDTTSANGSSIAFIIEYDGKRLLFLGDAHPGIIAENIKETYPDESLPIQFDLIKISHHGSWTNNSPDLFKTIDSKLNIFSTNSEKHNHPDKESLALLISRETGETRKLYFNYPVVNAEAFDVESLTKKYNYEIIQGDGNTPLKITL</sequence>
<evidence type="ECO:0000313" key="2">
    <source>
        <dbReference type="EMBL" id="EAY29475.1"/>
    </source>
</evidence>
<dbReference type="eggNOG" id="COG2333">
    <property type="taxonomic scope" value="Bacteria"/>
</dbReference>
<dbReference type="PANTHER" id="PTHR30619:SF1">
    <property type="entry name" value="RECOMBINATION PROTEIN 2"/>
    <property type="match status" value="1"/>
</dbReference>
<dbReference type="Proteomes" id="UP000004095">
    <property type="component" value="Unassembled WGS sequence"/>
</dbReference>
<dbReference type="InterPro" id="IPR052159">
    <property type="entry name" value="Competence_DNA_uptake"/>
</dbReference>
<evidence type="ECO:0000313" key="3">
    <source>
        <dbReference type="Proteomes" id="UP000004095"/>
    </source>
</evidence>
<evidence type="ECO:0000259" key="1">
    <source>
        <dbReference type="Pfam" id="PF00753"/>
    </source>
</evidence>
<dbReference type="Gene3D" id="3.60.15.10">
    <property type="entry name" value="Ribonuclease Z/Hydroxyacylglutathione hydrolase-like"/>
    <property type="match status" value="1"/>
</dbReference>
<dbReference type="AlphaFoldDB" id="A1ZK22"/>
<dbReference type="Pfam" id="PF00753">
    <property type="entry name" value="Lactamase_B"/>
    <property type="match status" value="1"/>
</dbReference>
<feature type="domain" description="Metallo-beta-lactamase" evidence="1">
    <location>
        <begin position="15"/>
        <end position="87"/>
    </location>
</feature>
<dbReference type="EMBL" id="AAWS01000011">
    <property type="protein sequence ID" value="EAY29475.1"/>
    <property type="molecule type" value="Genomic_DNA"/>
</dbReference>